<dbReference type="GO" id="GO:0016787">
    <property type="term" value="F:hydrolase activity"/>
    <property type="evidence" value="ECO:0007669"/>
    <property type="project" value="UniProtKB-KW"/>
</dbReference>
<dbReference type="GO" id="GO:0043139">
    <property type="term" value="F:5'-3' DNA helicase activity"/>
    <property type="evidence" value="ECO:0007669"/>
    <property type="project" value="UniProtKB-EC"/>
</dbReference>
<dbReference type="SUPFAM" id="SSF52540">
    <property type="entry name" value="P-loop containing nucleoside triphosphate hydrolases"/>
    <property type="match status" value="2"/>
</dbReference>
<evidence type="ECO:0000313" key="4">
    <source>
        <dbReference type="EMBL" id="KAI1697200.1"/>
    </source>
</evidence>
<dbReference type="AlphaFoldDB" id="A0AAD4MLY5"/>
<dbReference type="GO" id="GO:0006310">
    <property type="term" value="P:DNA recombination"/>
    <property type="evidence" value="ECO:0007669"/>
    <property type="project" value="UniProtKB-KW"/>
</dbReference>
<dbReference type="InterPro" id="IPR049163">
    <property type="entry name" value="Pif1-like_2B_dom"/>
</dbReference>
<comment type="cofactor">
    <cofactor evidence="1">
        <name>Mg(2+)</name>
        <dbReference type="ChEBI" id="CHEBI:18420"/>
    </cofactor>
</comment>
<sequence>MFASMNEKQKEFFTMIQEASNHENPHKTCFYLEGAAGTGKTFCYLAIYHDLMSRGKMVKNMASTAMAADLLPSGRTVHFTAGVRPPIDNRSITKFSKNTMQGKELIAAKLFIWDEAPMAFNSNSKDVYGTALATKNYDSLHERVILTPYNKDANTICEEVLGYIEGQEKVYTSVDTLAKDNNLTNTENYPPEILNAIEMNSMPNHELRLKVNAIIMLIRNLNASQGHNNGTRIIVTELKDNIIEGMTRGKIKFELNNFFLNFLPCSTIF</sequence>
<comment type="caution">
    <text evidence="4">The sequence shown here is derived from an EMBL/GenBank/DDBJ whole genome shotgun (WGS) entry which is preliminary data.</text>
</comment>
<dbReference type="Gene3D" id="3.40.50.300">
    <property type="entry name" value="P-loop containing nucleotide triphosphate hydrolases"/>
    <property type="match status" value="1"/>
</dbReference>
<dbReference type="GO" id="GO:0006281">
    <property type="term" value="P:DNA repair"/>
    <property type="evidence" value="ECO:0007669"/>
    <property type="project" value="UniProtKB-KW"/>
</dbReference>
<keyword evidence="1" id="KW-0234">DNA repair</keyword>
<evidence type="ECO:0000313" key="5">
    <source>
        <dbReference type="Proteomes" id="UP001201812"/>
    </source>
</evidence>
<keyword evidence="1" id="KW-0227">DNA damage</keyword>
<gene>
    <name evidence="4" type="ORF">DdX_18632</name>
</gene>
<reference evidence="4" key="1">
    <citation type="submission" date="2022-01" db="EMBL/GenBank/DDBJ databases">
        <title>Genome Sequence Resource for Two Populations of Ditylenchus destructor, the Migratory Endoparasitic Phytonematode.</title>
        <authorList>
            <person name="Zhang H."/>
            <person name="Lin R."/>
            <person name="Xie B."/>
        </authorList>
    </citation>
    <scope>NUCLEOTIDE SEQUENCE</scope>
    <source>
        <strain evidence="4">BazhouSP</strain>
    </source>
</reference>
<name>A0AAD4MLY5_9BILA</name>
<evidence type="ECO:0000256" key="1">
    <source>
        <dbReference type="RuleBase" id="RU363044"/>
    </source>
</evidence>
<evidence type="ECO:0000259" key="3">
    <source>
        <dbReference type="Pfam" id="PF21530"/>
    </source>
</evidence>
<proteinExistence type="inferred from homology"/>
<dbReference type="InterPro" id="IPR027417">
    <property type="entry name" value="P-loop_NTPase"/>
</dbReference>
<dbReference type="GO" id="GO:0000723">
    <property type="term" value="P:telomere maintenance"/>
    <property type="evidence" value="ECO:0007669"/>
    <property type="project" value="InterPro"/>
</dbReference>
<dbReference type="PANTHER" id="PTHR10492">
    <property type="match status" value="1"/>
</dbReference>
<keyword evidence="1" id="KW-0067">ATP-binding</keyword>
<dbReference type="PANTHER" id="PTHR10492:SF57">
    <property type="entry name" value="ATP-DEPENDENT DNA HELICASE"/>
    <property type="match status" value="1"/>
</dbReference>
<keyword evidence="1" id="KW-0547">Nucleotide-binding</keyword>
<keyword evidence="1" id="KW-0378">Hydrolase</keyword>
<organism evidence="4 5">
    <name type="scientific">Ditylenchus destructor</name>
    <dbReference type="NCBI Taxonomy" id="166010"/>
    <lineage>
        <taxon>Eukaryota</taxon>
        <taxon>Metazoa</taxon>
        <taxon>Ecdysozoa</taxon>
        <taxon>Nematoda</taxon>
        <taxon>Chromadorea</taxon>
        <taxon>Rhabditida</taxon>
        <taxon>Tylenchina</taxon>
        <taxon>Tylenchomorpha</taxon>
        <taxon>Sphaerularioidea</taxon>
        <taxon>Anguinidae</taxon>
        <taxon>Anguininae</taxon>
        <taxon>Ditylenchus</taxon>
    </lineage>
</organism>
<accession>A0AAD4MLY5</accession>
<protein>
    <recommendedName>
        <fullName evidence="1">ATP-dependent DNA helicase</fullName>
        <ecNumber evidence="1">5.6.2.3</ecNumber>
    </recommendedName>
</protein>
<dbReference type="InterPro" id="IPR010285">
    <property type="entry name" value="DNA_helicase_pif1-like_DEAD"/>
</dbReference>
<keyword evidence="5" id="KW-1185">Reference proteome</keyword>
<dbReference type="Pfam" id="PF05970">
    <property type="entry name" value="PIF1"/>
    <property type="match status" value="1"/>
</dbReference>
<comment type="catalytic activity">
    <reaction evidence="1">
        <text>ATP + H2O = ADP + phosphate + H(+)</text>
        <dbReference type="Rhea" id="RHEA:13065"/>
        <dbReference type="ChEBI" id="CHEBI:15377"/>
        <dbReference type="ChEBI" id="CHEBI:15378"/>
        <dbReference type="ChEBI" id="CHEBI:30616"/>
        <dbReference type="ChEBI" id="CHEBI:43474"/>
        <dbReference type="ChEBI" id="CHEBI:456216"/>
        <dbReference type="EC" id="5.6.2.3"/>
    </reaction>
</comment>
<comment type="similarity">
    <text evidence="1">Belongs to the helicase family.</text>
</comment>
<feature type="domain" description="DNA helicase Pif1-like DEAD-box helicase" evidence="2">
    <location>
        <begin position="5"/>
        <end position="119"/>
    </location>
</feature>
<dbReference type="EMBL" id="JAKKPZ010000281">
    <property type="protein sequence ID" value="KAI1697200.1"/>
    <property type="molecule type" value="Genomic_DNA"/>
</dbReference>
<keyword evidence="1 4" id="KW-0347">Helicase</keyword>
<feature type="domain" description="DNA helicase Pif1-like 2B" evidence="3">
    <location>
        <begin position="192"/>
        <end position="238"/>
    </location>
</feature>
<dbReference type="Pfam" id="PF21530">
    <property type="entry name" value="Pif1_2B_dom"/>
    <property type="match status" value="1"/>
</dbReference>
<keyword evidence="1" id="KW-0233">DNA recombination</keyword>
<dbReference type="GO" id="GO:0005524">
    <property type="term" value="F:ATP binding"/>
    <property type="evidence" value="ECO:0007669"/>
    <property type="project" value="UniProtKB-KW"/>
</dbReference>
<dbReference type="EC" id="5.6.2.3" evidence="1"/>
<evidence type="ECO:0000259" key="2">
    <source>
        <dbReference type="Pfam" id="PF05970"/>
    </source>
</evidence>
<dbReference type="Proteomes" id="UP001201812">
    <property type="component" value="Unassembled WGS sequence"/>
</dbReference>